<dbReference type="STRING" id="2070753.A0A3A2Z0Y4"/>
<evidence type="ECO:0000313" key="2">
    <source>
        <dbReference type="EMBL" id="RJE16778.1"/>
    </source>
</evidence>
<reference evidence="3" key="1">
    <citation type="submission" date="2017-02" db="EMBL/GenBank/DDBJ databases">
        <authorList>
            <person name="Tafer H."/>
            <person name="Lopandic K."/>
        </authorList>
    </citation>
    <scope>NUCLEOTIDE SEQUENCE [LARGE SCALE GENOMIC DNA]</scope>
    <source>
        <strain evidence="3">CBS 366.77</strain>
    </source>
</reference>
<protein>
    <submittedName>
        <fullName evidence="2">Nucleolar protein 12</fullName>
    </submittedName>
</protein>
<dbReference type="EMBL" id="MVGC01002735">
    <property type="protein sequence ID" value="RJE16778.1"/>
    <property type="molecule type" value="Genomic_DNA"/>
</dbReference>
<keyword evidence="3" id="KW-1185">Reference proteome</keyword>
<sequence length="93" mass="10196">MHESQTGETHANEVEKSSRTLFLGNVSTEAITSKSAKKTLLKHLGSFLSTLPESTGPHKVESIRFRSTPFTSGGHIPKRASYARKEILDDTTP</sequence>
<gene>
    <name evidence="2" type="ORF">PHISCL_10885</name>
</gene>
<dbReference type="AlphaFoldDB" id="A0A3A2Z0Y4"/>
<organism evidence="2 3">
    <name type="scientific">Aspergillus sclerotialis</name>
    <dbReference type="NCBI Taxonomy" id="2070753"/>
    <lineage>
        <taxon>Eukaryota</taxon>
        <taxon>Fungi</taxon>
        <taxon>Dikarya</taxon>
        <taxon>Ascomycota</taxon>
        <taxon>Pezizomycotina</taxon>
        <taxon>Eurotiomycetes</taxon>
        <taxon>Eurotiomycetidae</taxon>
        <taxon>Eurotiales</taxon>
        <taxon>Aspergillaceae</taxon>
        <taxon>Aspergillus</taxon>
        <taxon>Aspergillus subgen. Polypaecilum</taxon>
    </lineage>
</organism>
<evidence type="ECO:0000256" key="1">
    <source>
        <dbReference type="SAM" id="MobiDB-lite"/>
    </source>
</evidence>
<comment type="caution">
    <text evidence="2">The sequence shown here is derived from an EMBL/GenBank/DDBJ whole genome shotgun (WGS) entry which is preliminary data.</text>
</comment>
<name>A0A3A2Z0Y4_9EURO</name>
<accession>A0A3A2Z0Y4</accession>
<feature type="non-terminal residue" evidence="2">
    <location>
        <position position="93"/>
    </location>
</feature>
<dbReference type="OrthoDB" id="442677at2759"/>
<feature type="compositionally biased region" description="Basic and acidic residues" evidence="1">
    <location>
        <begin position="83"/>
        <end position="93"/>
    </location>
</feature>
<proteinExistence type="predicted"/>
<evidence type="ECO:0000313" key="3">
    <source>
        <dbReference type="Proteomes" id="UP000266188"/>
    </source>
</evidence>
<dbReference type="Proteomes" id="UP000266188">
    <property type="component" value="Unassembled WGS sequence"/>
</dbReference>
<feature type="region of interest" description="Disordered" evidence="1">
    <location>
        <begin position="70"/>
        <end position="93"/>
    </location>
</feature>